<evidence type="ECO:0000313" key="1">
    <source>
        <dbReference type="EMBL" id="HAC9925729.1"/>
    </source>
</evidence>
<dbReference type="EMBL" id="DAANHT010000097">
    <property type="protein sequence ID" value="HAC9925729.1"/>
    <property type="molecule type" value="Genomic_DNA"/>
</dbReference>
<organism evidence="1">
    <name type="scientific">Salmonella typhimurium</name>
    <dbReference type="NCBI Taxonomy" id="90371"/>
    <lineage>
        <taxon>Bacteria</taxon>
        <taxon>Pseudomonadati</taxon>
        <taxon>Pseudomonadota</taxon>
        <taxon>Gammaproteobacteria</taxon>
        <taxon>Enterobacterales</taxon>
        <taxon>Enterobacteriaceae</taxon>
        <taxon>Salmonella</taxon>
    </lineage>
</organism>
<proteinExistence type="predicted"/>
<reference evidence="1" key="2">
    <citation type="submission" date="2019-08" db="EMBL/GenBank/DDBJ databases">
        <authorList>
            <consortium name="NCBI Pathogen Detection Project"/>
        </authorList>
    </citation>
    <scope>NUCLEOTIDE SEQUENCE</scope>
    <source>
        <strain evidence="1">LT3</strain>
    </source>
</reference>
<reference evidence="1" key="1">
    <citation type="journal article" date="2018" name="Genome Biol.">
        <title>SKESA: strategic k-mer extension for scrupulous assemblies.</title>
        <authorList>
            <person name="Souvorov A."/>
            <person name="Agarwala R."/>
            <person name="Lipman D.J."/>
        </authorList>
    </citation>
    <scope>NUCLEOTIDE SEQUENCE</scope>
    <source>
        <strain evidence="1">LT3</strain>
    </source>
</reference>
<accession>A0A707SMD3</accession>
<dbReference type="AlphaFoldDB" id="A0A707SMD3"/>
<name>A0A707SMD3_SALTM</name>
<feature type="non-terminal residue" evidence="1">
    <location>
        <position position="1"/>
    </location>
</feature>
<dbReference type="Pfam" id="PF07108">
    <property type="entry name" value="PipA"/>
    <property type="match status" value="1"/>
</dbReference>
<comment type="caution">
    <text evidence="1">The sequence shown here is derived from an EMBL/GenBank/DDBJ whole genome shotgun (WGS) entry which is preliminary data.</text>
</comment>
<protein>
    <submittedName>
        <fullName evidence="1">PipA/GogA/GtgA family type III secretion system effector</fullName>
    </submittedName>
</protein>
<dbReference type="InterPro" id="IPR010777">
    <property type="entry name" value="PipA"/>
</dbReference>
<gene>
    <name evidence="1" type="ORF">G0L29_23665</name>
</gene>
<sequence length="25" mass="2910">VEYTNIILKEMGHTSPPRIAYEFSN</sequence>